<proteinExistence type="predicted"/>
<feature type="region of interest" description="Disordered" evidence="2">
    <location>
        <begin position="348"/>
        <end position="372"/>
    </location>
</feature>
<organism evidence="3 4">
    <name type="scientific">Cylindrotheca closterium</name>
    <dbReference type="NCBI Taxonomy" id="2856"/>
    <lineage>
        <taxon>Eukaryota</taxon>
        <taxon>Sar</taxon>
        <taxon>Stramenopiles</taxon>
        <taxon>Ochrophyta</taxon>
        <taxon>Bacillariophyta</taxon>
        <taxon>Bacillariophyceae</taxon>
        <taxon>Bacillariophycidae</taxon>
        <taxon>Bacillariales</taxon>
        <taxon>Bacillariaceae</taxon>
        <taxon>Cylindrotheca</taxon>
    </lineage>
</organism>
<comment type="caution">
    <text evidence="3">The sequence shown here is derived from an EMBL/GenBank/DDBJ whole genome shotgun (WGS) entry which is preliminary data.</text>
</comment>
<dbReference type="EMBL" id="CAKOGP040001324">
    <property type="protein sequence ID" value="CAJ1945061.1"/>
    <property type="molecule type" value="Genomic_DNA"/>
</dbReference>
<evidence type="ECO:0000256" key="2">
    <source>
        <dbReference type="SAM" id="MobiDB-lite"/>
    </source>
</evidence>
<keyword evidence="4" id="KW-1185">Reference proteome</keyword>
<feature type="compositionally biased region" description="Low complexity" evidence="2">
    <location>
        <begin position="138"/>
        <end position="149"/>
    </location>
</feature>
<reference evidence="3" key="1">
    <citation type="submission" date="2023-08" db="EMBL/GenBank/DDBJ databases">
        <authorList>
            <person name="Audoor S."/>
            <person name="Bilcke G."/>
        </authorList>
    </citation>
    <scope>NUCLEOTIDE SEQUENCE</scope>
</reference>
<dbReference type="Proteomes" id="UP001295423">
    <property type="component" value="Unassembled WGS sequence"/>
</dbReference>
<evidence type="ECO:0000313" key="3">
    <source>
        <dbReference type="EMBL" id="CAJ1945061.1"/>
    </source>
</evidence>
<protein>
    <submittedName>
        <fullName evidence="3">Uncharacterized protein</fullName>
    </submittedName>
</protein>
<name>A0AAD2CSY9_9STRA</name>
<gene>
    <name evidence="3" type="ORF">CYCCA115_LOCUS9206</name>
</gene>
<feature type="coiled-coil region" evidence="1">
    <location>
        <begin position="252"/>
        <end position="286"/>
    </location>
</feature>
<keyword evidence="1" id="KW-0175">Coiled coil</keyword>
<dbReference type="AlphaFoldDB" id="A0AAD2CSY9"/>
<feature type="region of interest" description="Disordered" evidence="2">
    <location>
        <begin position="1"/>
        <end position="62"/>
    </location>
</feature>
<accession>A0AAD2CSY9</accession>
<evidence type="ECO:0000313" key="4">
    <source>
        <dbReference type="Proteomes" id="UP001295423"/>
    </source>
</evidence>
<evidence type="ECO:0000256" key="1">
    <source>
        <dbReference type="SAM" id="Coils"/>
    </source>
</evidence>
<feature type="region of interest" description="Disordered" evidence="2">
    <location>
        <begin position="120"/>
        <end position="163"/>
    </location>
</feature>
<feature type="compositionally biased region" description="Polar residues" evidence="2">
    <location>
        <begin position="360"/>
        <end position="372"/>
    </location>
</feature>
<sequence>MLPAMNEDGEEDSDSEGNMYLSETEEEKPKEEEEEKEEEVKKEGEAQSNKKKPSRISRLEELNRIKAKVQAKKAKIKVAAEAKKPPQKVSSSLEVDKTTRAKLQTNFLKAVKKLENVNPISGDLSIPEETKEAVVAGSDTTADTTNDSNPTPPPKPSREATDCTKRKADALFKLKAPTFFRDRMQDQKQFLDAFNNSVEEEDLQETWNAALAEKKAKQTIHLGPTHDPSTGIQECEAKLDRDRNEMEIPTENVKYQLKQESAEQLLQEETRKNEELQLKLQPLQDTISSMLIAKTSEMRQQLSVGNLNNSSRYLSTPSKLRPKISSLYCYTPNFERSMILKMGDNNHELADADEDDDNETVQSGYMSISPMSGTAQGELFQLRSTLQQTCPSQ</sequence>